<evidence type="ECO:0000256" key="7">
    <source>
        <dbReference type="ARBA" id="ARBA00022806"/>
    </source>
</evidence>
<evidence type="ECO:0000256" key="10">
    <source>
        <dbReference type="PROSITE-ProRule" id="PRU00266"/>
    </source>
</evidence>
<dbReference type="PANTHER" id="PTHR18934">
    <property type="entry name" value="ATP-DEPENDENT RNA HELICASE"/>
    <property type="match status" value="1"/>
</dbReference>
<dbReference type="PROSITE" id="PS51192">
    <property type="entry name" value="HELICASE_ATP_BIND_1"/>
    <property type="match status" value="1"/>
</dbReference>
<dbReference type="GO" id="GO:0043138">
    <property type="term" value="F:3'-5' DNA helicase activity"/>
    <property type="evidence" value="ECO:0007669"/>
    <property type="project" value="TreeGrafter"/>
</dbReference>
<keyword evidence="16" id="KW-1185">Reference proteome</keyword>
<dbReference type="PROSITE" id="PS00690">
    <property type="entry name" value="DEAH_ATP_HELICASE"/>
    <property type="match status" value="1"/>
</dbReference>
<feature type="compositionally biased region" description="Low complexity" evidence="11">
    <location>
        <begin position="1177"/>
        <end position="1191"/>
    </location>
</feature>
<dbReference type="PANTHER" id="PTHR18934:SF119">
    <property type="entry name" value="ATP-DEPENDENT RNA HELICASE A"/>
    <property type="match status" value="1"/>
</dbReference>
<feature type="domain" description="DRBM" evidence="12">
    <location>
        <begin position="3"/>
        <end position="71"/>
    </location>
</feature>
<dbReference type="GO" id="GO:0045944">
    <property type="term" value="P:positive regulation of transcription by RNA polymerase II"/>
    <property type="evidence" value="ECO:0007669"/>
    <property type="project" value="TreeGrafter"/>
</dbReference>
<dbReference type="CDD" id="cd19854">
    <property type="entry name" value="DSRM_DHX9_rpt1"/>
    <property type="match status" value="1"/>
</dbReference>
<evidence type="ECO:0000259" key="12">
    <source>
        <dbReference type="PROSITE" id="PS50137"/>
    </source>
</evidence>
<dbReference type="SMART" id="SM00487">
    <property type="entry name" value="DEXDc"/>
    <property type="match status" value="1"/>
</dbReference>
<dbReference type="Gene3D" id="3.40.50.300">
    <property type="entry name" value="P-loop containing nucleotide triphosphate hydrolases"/>
    <property type="match status" value="2"/>
</dbReference>
<evidence type="ECO:0000256" key="11">
    <source>
        <dbReference type="SAM" id="MobiDB-lite"/>
    </source>
</evidence>
<dbReference type="SUPFAM" id="SSF52540">
    <property type="entry name" value="P-loop containing nucleoside triphosphate hydrolases"/>
    <property type="match status" value="1"/>
</dbReference>
<reference evidence="15 16" key="1">
    <citation type="submission" date="2019-08" db="EMBL/GenBank/DDBJ databases">
        <authorList>
            <person name="Alioto T."/>
            <person name="Alioto T."/>
            <person name="Gomez Garrido J."/>
        </authorList>
    </citation>
    <scope>NUCLEOTIDE SEQUENCE [LARGE SCALE GENOMIC DNA]</scope>
</reference>
<proteinExistence type="inferred from homology"/>
<dbReference type="CDD" id="cd18791">
    <property type="entry name" value="SF2_C_RHA"/>
    <property type="match status" value="1"/>
</dbReference>
<dbReference type="SUPFAM" id="SSF54768">
    <property type="entry name" value="dsRNA-binding domain-like"/>
    <property type="match status" value="2"/>
</dbReference>
<evidence type="ECO:0000259" key="13">
    <source>
        <dbReference type="PROSITE" id="PS51192"/>
    </source>
</evidence>
<dbReference type="SMART" id="SM00490">
    <property type="entry name" value="HELICc"/>
    <property type="match status" value="1"/>
</dbReference>
<dbReference type="GO" id="GO:1990904">
    <property type="term" value="C:ribonucleoprotein complex"/>
    <property type="evidence" value="ECO:0007669"/>
    <property type="project" value="TreeGrafter"/>
</dbReference>
<accession>A0A5E4MVF8</accession>
<evidence type="ECO:0000256" key="3">
    <source>
        <dbReference type="ARBA" id="ARBA00012552"/>
    </source>
</evidence>
<protein>
    <recommendedName>
        <fullName evidence="3">RNA helicase</fullName>
        <ecNumber evidence="3">3.6.4.13</ecNumber>
    </recommendedName>
</protein>
<dbReference type="GO" id="GO:0050684">
    <property type="term" value="P:regulation of mRNA processing"/>
    <property type="evidence" value="ECO:0007669"/>
    <property type="project" value="TreeGrafter"/>
</dbReference>
<dbReference type="AlphaFoldDB" id="A0A5E4MVF8"/>
<dbReference type="Pfam" id="PF00271">
    <property type="entry name" value="Helicase_C"/>
    <property type="match status" value="1"/>
</dbReference>
<dbReference type="EMBL" id="CABPRJ010000981">
    <property type="protein sequence ID" value="VVC34018.1"/>
    <property type="molecule type" value="Genomic_DNA"/>
</dbReference>
<dbReference type="InterPro" id="IPR007502">
    <property type="entry name" value="Helicase-assoc_dom"/>
</dbReference>
<dbReference type="PROSITE" id="PS50137">
    <property type="entry name" value="DS_RBD"/>
    <property type="match status" value="2"/>
</dbReference>
<comment type="similarity">
    <text evidence="2">Belongs to the DEAD box helicase family. DEAH subfamily.</text>
</comment>
<dbReference type="GO" id="GO:0016887">
    <property type="term" value="F:ATP hydrolysis activity"/>
    <property type="evidence" value="ECO:0007669"/>
    <property type="project" value="TreeGrafter"/>
</dbReference>
<dbReference type="InterPro" id="IPR044446">
    <property type="entry name" value="DHX9_DSRM_2"/>
</dbReference>
<dbReference type="Proteomes" id="UP000325440">
    <property type="component" value="Unassembled WGS sequence"/>
</dbReference>
<comment type="subcellular location">
    <subcellularLocation>
        <location evidence="1">Nucleus</location>
    </subcellularLocation>
</comment>
<dbReference type="InterPro" id="IPR002464">
    <property type="entry name" value="DNA/RNA_helicase_DEAH_CS"/>
</dbReference>
<name>A0A5E4MVF8_9HEMI</name>
<keyword evidence="8" id="KW-0067">ATP-binding</keyword>
<keyword evidence="7" id="KW-0347">Helicase</keyword>
<evidence type="ECO:0000256" key="2">
    <source>
        <dbReference type="ARBA" id="ARBA00008792"/>
    </source>
</evidence>
<feature type="domain" description="Helicase C-terminal" evidence="14">
    <location>
        <begin position="620"/>
        <end position="794"/>
    </location>
</feature>
<dbReference type="EC" id="3.6.4.13" evidence="3"/>
<dbReference type="GO" id="GO:0005730">
    <property type="term" value="C:nucleolus"/>
    <property type="evidence" value="ECO:0007669"/>
    <property type="project" value="TreeGrafter"/>
</dbReference>
<dbReference type="InterPro" id="IPR014001">
    <property type="entry name" value="Helicase_ATP-bd"/>
</dbReference>
<dbReference type="Pfam" id="PF00035">
    <property type="entry name" value="dsrm"/>
    <property type="match status" value="2"/>
</dbReference>
<feature type="compositionally biased region" description="Polar residues" evidence="11">
    <location>
        <begin position="1212"/>
        <end position="1221"/>
    </location>
</feature>
<dbReference type="Pfam" id="PF00270">
    <property type="entry name" value="DEAD"/>
    <property type="match status" value="1"/>
</dbReference>
<evidence type="ECO:0000256" key="5">
    <source>
        <dbReference type="ARBA" id="ARBA00022741"/>
    </source>
</evidence>
<evidence type="ECO:0000256" key="8">
    <source>
        <dbReference type="ARBA" id="ARBA00022840"/>
    </source>
</evidence>
<dbReference type="CDD" id="cd19855">
    <property type="entry name" value="DSRM_DHX9_rpt2"/>
    <property type="match status" value="1"/>
</dbReference>
<dbReference type="PROSITE" id="PS51194">
    <property type="entry name" value="HELICASE_CTER"/>
    <property type="match status" value="1"/>
</dbReference>
<dbReference type="InterPro" id="IPR027417">
    <property type="entry name" value="P-loop_NTPase"/>
</dbReference>
<dbReference type="Gene3D" id="1.20.120.1080">
    <property type="match status" value="1"/>
</dbReference>
<feature type="domain" description="DRBM" evidence="12">
    <location>
        <begin position="160"/>
        <end position="229"/>
    </location>
</feature>
<dbReference type="InterPro" id="IPR014720">
    <property type="entry name" value="dsRBD_dom"/>
</dbReference>
<feature type="region of interest" description="Disordered" evidence="11">
    <location>
        <begin position="1154"/>
        <end position="1221"/>
    </location>
</feature>
<organism evidence="15 16">
    <name type="scientific">Cinara cedri</name>
    <dbReference type="NCBI Taxonomy" id="506608"/>
    <lineage>
        <taxon>Eukaryota</taxon>
        <taxon>Metazoa</taxon>
        <taxon>Ecdysozoa</taxon>
        <taxon>Arthropoda</taxon>
        <taxon>Hexapoda</taxon>
        <taxon>Insecta</taxon>
        <taxon>Pterygota</taxon>
        <taxon>Neoptera</taxon>
        <taxon>Paraneoptera</taxon>
        <taxon>Hemiptera</taxon>
        <taxon>Sternorrhyncha</taxon>
        <taxon>Aphidomorpha</taxon>
        <taxon>Aphidoidea</taxon>
        <taxon>Aphididae</taxon>
        <taxon>Lachninae</taxon>
        <taxon>Cinara</taxon>
    </lineage>
</organism>
<feature type="domain" description="Helicase ATP-binding" evidence="13">
    <location>
        <begin position="377"/>
        <end position="543"/>
    </location>
</feature>
<sequence length="1221" mass="138908">MANPKSFLHEWCAKNSLEPVFDIKEAGSKHSLRFKCEVTVSGYNYIGVGNSTNKKDAQGNASKDFLSFLTRQGLIASDILSLNIMNHARNIEQPPQRLMTNTPQKSVYQHGETPNMLGEAYRPIGQKEFEFKEFLNEKKVEEAENLDVNASIHGNWTIDNAKSRLNQFIQSNKLKNIDYKYSFMGKSFVAEMSLYVAKLGRSVTARESGSNKQSASKSCALSLIRQLYHLRVIEAFSGSLKKSISNIIESYEVNIDPLLLNKVYNVLEELNIKPVIMDDTVINSEITLSLISNQVLAQFDESKSSKSPGVIPWSPVQPNWNPWLAINIDEGPLSTATLNEISRELKTDYNAKLSEDFKKQLESRSELPAFAKRQEILKKIRENSIVIIQGSTGCGKTTQVCQFILDEYLENGEGAYCNIVCTQPRKISAISVADRVAFERQESVGLSVGYSVRFDSIFPRPYGAIMFCTVGVLLRKLENGMRGISHIIVDEIHERDVNSDFLMVVLKDMVYHYPELRVIFMSATINTNMFSNYFNCCPVIDVEGRCYPVKEYFLEDIVEELDYQPIVDIKRRKTKEKVEESVTEGQESEENCNLIVPVSYSESTRARVAMISEKDVDFGIIEALLTYIDMKMCIPGAVLIFLPGWNLIFALQKYLLEKQLFGSSKFCILPLHSQLPCADQRKVFESVPPGIRKVILSTNIAETSITINDVVFVINNCKAKIKLFTTHNNMTHYATVWASKTNMQQRKGRAGRVKPGYCFNLCTKARYEKMDDHITPEIFRTPLHEISLCIKLLKLGDIGQFLSKAIEPPPIDAVIEAQVMLKEMKCLDINEELTPLGRILAKLPIEPQIGRMMVLGNILLLGDSLSIVAATCSNMADIFVFDHRMTQAQRAFSGNRCSDHLTILNAFNQWSSLFRRDIDTTDYCDRKMLSQPSLVTIADIAEQIKDLFIKIGFPEECFEKQNFDFGRNGNYDEPMLDMISAILPMGFYPNVCYHKEKRKVYTTEGKAALIHKTSVNCLNTIEHFQSPFFVFTEKVRTRAVACKQMSMVTPIHLLLFGARKIEYTNDKVQLDNWISLKMDVKTASAIVALRPAIESLIVRVSESPHQISTLNEADIKLIDVLKELCNFNAGRYNLSPISFDKGFRHQLQYKRKYEVPESENNSSSPESPNKRQFNQSYYPNNNFGRGNYNRGRGQRYHSSFTSRNQRGHFAQRSYNENYGRF</sequence>
<evidence type="ECO:0000256" key="6">
    <source>
        <dbReference type="ARBA" id="ARBA00022801"/>
    </source>
</evidence>
<evidence type="ECO:0000313" key="16">
    <source>
        <dbReference type="Proteomes" id="UP000325440"/>
    </source>
</evidence>
<dbReference type="OrthoDB" id="5600252at2759"/>
<keyword evidence="5" id="KW-0547">Nucleotide-binding</keyword>
<keyword evidence="10" id="KW-0694">RNA-binding</keyword>
<dbReference type="InterPro" id="IPR011545">
    <property type="entry name" value="DEAD/DEAH_box_helicase_dom"/>
</dbReference>
<evidence type="ECO:0000256" key="1">
    <source>
        <dbReference type="ARBA" id="ARBA00004123"/>
    </source>
</evidence>
<dbReference type="InterPro" id="IPR044445">
    <property type="entry name" value="DHX9_DSRM_1"/>
</dbReference>
<dbReference type="GO" id="GO:0005524">
    <property type="term" value="F:ATP binding"/>
    <property type="evidence" value="ECO:0007669"/>
    <property type="project" value="UniProtKB-KW"/>
</dbReference>
<dbReference type="SMART" id="SM00847">
    <property type="entry name" value="HA2"/>
    <property type="match status" value="1"/>
</dbReference>
<keyword evidence="9" id="KW-0539">Nucleus</keyword>
<dbReference type="GO" id="GO:0003725">
    <property type="term" value="F:double-stranded RNA binding"/>
    <property type="evidence" value="ECO:0007669"/>
    <property type="project" value="InterPro"/>
</dbReference>
<dbReference type="GO" id="GO:0003724">
    <property type="term" value="F:RNA helicase activity"/>
    <property type="evidence" value="ECO:0007669"/>
    <property type="project" value="UniProtKB-EC"/>
</dbReference>
<evidence type="ECO:0000256" key="4">
    <source>
        <dbReference type="ARBA" id="ARBA00022737"/>
    </source>
</evidence>
<dbReference type="Gene3D" id="3.30.160.20">
    <property type="match status" value="2"/>
</dbReference>
<dbReference type="FunFam" id="3.30.160.20:FF:000028">
    <property type="entry name" value="ATP-dependent RNA helicase A"/>
    <property type="match status" value="1"/>
</dbReference>
<evidence type="ECO:0000256" key="9">
    <source>
        <dbReference type="ARBA" id="ARBA00023242"/>
    </source>
</evidence>
<dbReference type="InterPro" id="IPR001650">
    <property type="entry name" value="Helicase_C-like"/>
</dbReference>
<evidence type="ECO:0000259" key="14">
    <source>
        <dbReference type="PROSITE" id="PS51194"/>
    </source>
</evidence>
<feature type="compositionally biased region" description="Low complexity" evidence="11">
    <location>
        <begin position="1158"/>
        <end position="1167"/>
    </location>
</feature>
<keyword evidence="6" id="KW-0378">Hydrolase</keyword>
<evidence type="ECO:0000313" key="15">
    <source>
        <dbReference type="EMBL" id="VVC34018.1"/>
    </source>
</evidence>
<dbReference type="SMART" id="SM00358">
    <property type="entry name" value="DSRM"/>
    <property type="match status" value="2"/>
</dbReference>
<gene>
    <name evidence="15" type="ORF">CINCED_3A023132</name>
</gene>
<keyword evidence="4" id="KW-0677">Repeat</keyword>
<dbReference type="Pfam" id="PF07717">
    <property type="entry name" value="OB_NTP_bind"/>
    <property type="match status" value="1"/>
</dbReference>
<dbReference type="FunFam" id="3.40.50.300:FF:000284">
    <property type="entry name" value="probable ATP-dependent RNA helicase YTHDC2"/>
    <property type="match status" value="1"/>
</dbReference>
<dbReference type="InterPro" id="IPR011709">
    <property type="entry name" value="DEAD-box_helicase_OB_fold"/>
</dbReference>